<organism evidence="1 2">
    <name type="scientific">Ammoniphilus resinae</name>
    <dbReference type="NCBI Taxonomy" id="861532"/>
    <lineage>
        <taxon>Bacteria</taxon>
        <taxon>Bacillati</taxon>
        <taxon>Bacillota</taxon>
        <taxon>Bacilli</taxon>
        <taxon>Bacillales</taxon>
        <taxon>Paenibacillaceae</taxon>
        <taxon>Aneurinibacillus group</taxon>
        <taxon>Ammoniphilus</taxon>
    </lineage>
</organism>
<reference evidence="1 2" key="1">
    <citation type="submission" date="2021-03" db="EMBL/GenBank/DDBJ databases">
        <title>Genomic Encyclopedia of Type Strains, Phase IV (KMG-IV): sequencing the most valuable type-strain genomes for metagenomic binning, comparative biology and taxonomic classification.</title>
        <authorList>
            <person name="Goeker M."/>
        </authorList>
    </citation>
    <scope>NUCLEOTIDE SEQUENCE [LARGE SCALE GENOMIC DNA]</scope>
    <source>
        <strain evidence="1 2">DSM 24738</strain>
    </source>
</reference>
<dbReference type="EMBL" id="JAGGKT010000003">
    <property type="protein sequence ID" value="MBP1931538.1"/>
    <property type="molecule type" value="Genomic_DNA"/>
</dbReference>
<evidence type="ECO:0000313" key="1">
    <source>
        <dbReference type="EMBL" id="MBP1931538.1"/>
    </source>
</evidence>
<gene>
    <name evidence="1" type="ORF">J2Z37_001539</name>
</gene>
<dbReference type="RefSeq" id="WP_209809634.1">
    <property type="nucleotide sequence ID" value="NZ_JAGGKT010000003.1"/>
</dbReference>
<keyword evidence="2" id="KW-1185">Reference proteome</keyword>
<dbReference type="Proteomes" id="UP001519343">
    <property type="component" value="Unassembled WGS sequence"/>
</dbReference>
<proteinExistence type="predicted"/>
<protein>
    <submittedName>
        <fullName evidence="1">Uncharacterized protein</fullName>
    </submittedName>
</protein>
<comment type="caution">
    <text evidence="1">The sequence shown here is derived from an EMBL/GenBank/DDBJ whole genome shotgun (WGS) entry which is preliminary data.</text>
</comment>
<accession>A0ABS4GMN6</accession>
<name>A0ABS4GMN6_9BACL</name>
<sequence>MKLPQMEVNDRRLSELCQDVATICCSSEFKKLHKEISKIYRKNGLSDAKRMAFQDSLFSMFLEHFHSEAREDLPYP</sequence>
<evidence type="ECO:0000313" key="2">
    <source>
        <dbReference type="Proteomes" id="UP001519343"/>
    </source>
</evidence>